<keyword evidence="2" id="KW-1185">Reference proteome</keyword>
<sequence length="207" mass="23506">MPWTDPWRLLAAHRHDPDDPEDPGALPRANTHRARIGWWRPKRHLTLTRFLTALRHDQVLLLELAAPFRDVSSRVPDPLVWTTPDYLEEAAKLTAFAYGWRLFHRSENNPCSCGTGEPYVLSADTDGCFLYLCSACDAALIDLAADLDSWEARREYVALISDNALMYLTPRQRKRLLPQQPPADAEVTVETGLTPQEIARRLTGYGK</sequence>
<dbReference type="Proteomes" id="UP000830115">
    <property type="component" value="Chromosome"/>
</dbReference>
<proteinExistence type="predicted"/>
<gene>
    <name evidence="1" type="ORF">K9S39_00165</name>
</gene>
<dbReference type="EMBL" id="CP086322">
    <property type="protein sequence ID" value="UQA90531.1"/>
    <property type="molecule type" value="Genomic_DNA"/>
</dbReference>
<reference evidence="1" key="1">
    <citation type="submission" date="2021-10" db="EMBL/GenBank/DDBJ databases">
        <title>Streptomyces nigrumlapis sp.nov.,an antimicrobial producing actinobacterium isolated from Black Gobi rocks.</title>
        <authorList>
            <person name="Wen Y."/>
            <person name="Zhang W."/>
            <person name="Liu X.G."/>
        </authorList>
    </citation>
    <scope>NUCLEOTIDE SEQUENCE</scope>
    <source>
        <strain evidence="1">ST13-2-2</strain>
    </source>
</reference>
<accession>A0ABY4LYH2</accession>
<evidence type="ECO:0000313" key="1">
    <source>
        <dbReference type="EMBL" id="UQA90531.1"/>
    </source>
</evidence>
<name>A0ABY4LYH2_9ACTN</name>
<organism evidence="1 2">
    <name type="scientific">Streptomyces halobius</name>
    <dbReference type="NCBI Taxonomy" id="2879846"/>
    <lineage>
        <taxon>Bacteria</taxon>
        <taxon>Bacillati</taxon>
        <taxon>Actinomycetota</taxon>
        <taxon>Actinomycetes</taxon>
        <taxon>Kitasatosporales</taxon>
        <taxon>Streptomycetaceae</taxon>
        <taxon>Streptomyces</taxon>
    </lineage>
</organism>
<protein>
    <submittedName>
        <fullName evidence="1">Uncharacterized protein</fullName>
    </submittedName>
</protein>
<evidence type="ECO:0000313" key="2">
    <source>
        <dbReference type="Proteomes" id="UP000830115"/>
    </source>
</evidence>